<organism evidence="7">
    <name type="scientific">human gut metagenome</name>
    <dbReference type="NCBI Taxonomy" id="408170"/>
    <lineage>
        <taxon>unclassified sequences</taxon>
        <taxon>metagenomes</taxon>
        <taxon>organismal metagenomes</taxon>
    </lineage>
</organism>
<dbReference type="PANTHER" id="PTHR42948:SF1">
    <property type="entry name" value="TRANSPORTER"/>
    <property type="match status" value="1"/>
</dbReference>
<keyword evidence="4 6" id="KW-1133">Transmembrane helix</keyword>
<evidence type="ECO:0000313" key="7">
    <source>
        <dbReference type="EMBL" id="EKC71631.1"/>
    </source>
</evidence>
<dbReference type="PANTHER" id="PTHR42948">
    <property type="entry name" value="TRANSPORTER"/>
    <property type="match status" value="1"/>
</dbReference>
<comment type="subcellular location">
    <subcellularLocation>
        <location evidence="1">Membrane</location>
        <topology evidence="1">Multi-pass membrane protein</topology>
    </subcellularLocation>
</comment>
<dbReference type="InterPro" id="IPR037272">
    <property type="entry name" value="SNS_sf"/>
</dbReference>
<evidence type="ECO:0000256" key="4">
    <source>
        <dbReference type="ARBA" id="ARBA00022989"/>
    </source>
</evidence>
<dbReference type="EMBL" id="AJWY01004708">
    <property type="protein sequence ID" value="EKC71631.1"/>
    <property type="molecule type" value="Genomic_DNA"/>
</dbReference>
<comment type="caution">
    <text evidence="7">The sequence shown here is derived from an EMBL/GenBank/DDBJ whole genome shotgun (WGS) entry which is preliminary data.</text>
</comment>
<keyword evidence="2" id="KW-0813">Transport</keyword>
<dbReference type="AlphaFoldDB" id="K1UJH5"/>
<reference evidence="7" key="1">
    <citation type="journal article" date="2013" name="Environ. Microbiol.">
        <title>Microbiota from the distal guts of lean and obese adolescents exhibit partial functional redundancy besides clear differences in community structure.</title>
        <authorList>
            <person name="Ferrer M."/>
            <person name="Ruiz A."/>
            <person name="Lanza F."/>
            <person name="Haange S.B."/>
            <person name="Oberbach A."/>
            <person name="Till H."/>
            <person name="Bargiela R."/>
            <person name="Campoy C."/>
            <person name="Segura M.T."/>
            <person name="Richter M."/>
            <person name="von Bergen M."/>
            <person name="Seifert J."/>
            <person name="Suarez A."/>
        </authorList>
    </citation>
    <scope>NUCLEOTIDE SEQUENCE</scope>
</reference>
<keyword evidence="3 6" id="KW-0812">Transmembrane</keyword>
<protein>
    <submittedName>
        <fullName evidence="7">Sodium-dependent transporter</fullName>
    </submittedName>
</protein>
<dbReference type="PROSITE" id="PS50267">
    <property type="entry name" value="NA_NEUROTRAN_SYMP_3"/>
    <property type="match status" value="1"/>
</dbReference>
<dbReference type="PRINTS" id="PR00176">
    <property type="entry name" value="NANEUSMPORT"/>
</dbReference>
<feature type="non-terminal residue" evidence="7">
    <location>
        <position position="121"/>
    </location>
</feature>
<dbReference type="InterPro" id="IPR000175">
    <property type="entry name" value="Na/ntran_symport"/>
</dbReference>
<name>K1UJH5_9ZZZZ</name>
<feature type="transmembrane region" description="Helical" evidence="6">
    <location>
        <begin position="45"/>
        <end position="69"/>
    </location>
</feature>
<evidence type="ECO:0000256" key="5">
    <source>
        <dbReference type="ARBA" id="ARBA00023136"/>
    </source>
</evidence>
<evidence type="ECO:0000256" key="2">
    <source>
        <dbReference type="ARBA" id="ARBA00022448"/>
    </source>
</evidence>
<evidence type="ECO:0000256" key="1">
    <source>
        <dbReference type="ARBA" id="ARBA00004141"/>
    </source>
</evidence>
<sequence>MDTEIKSKRGGWGSNFGFLMASIGSAVGLGNIWGFPYKMGKSGGAVFLLLYLVLVVLVGVTVMLGELALGRRSGKSAVSTYRGLSKKYTWLGYAGIVCGFCIMCFYFVLGGIVLRYAVGYF</sequence>
<dbReference type="Pfam" id="PF00209">
    <property type="entry name" value="SNF"/>
    <property type="match status" value="1"/>
</dbReference>
<feature type="transmembrane region" description="Helical" evidence="6">
    <location>
        <begin position="12"/>
        <end position="33"/>
    </location>
</feature>
<feature type="transmembrane region" description="Helical" evidence="6">
    <location>
        <begin position="90"/>
        <end position="118"/>
    </location>
</feature>
<accession>K1UJH5</accession>
<evidence type="ECO:0000256" key="3">
    <source>
        <dbReference type="ARBA" id="ARBA00022692"/>
    </source>
</evidence>
<dbReference type="SUPFAM" id="SSF161070">
    <property type="entry name" value="SNF-like"/>
    <property type="match status" value="1"/>
</dbReference>
<dbReference type="GO" id="GO:0016020">
    <property type="term" value="C:membrane"/>
    <property type="evidence" value="ECO:0007669"/>
    <property type="project" value="UniProtKB-SubCell"/>
</dbReference>
<keyword evidence="5 6" id="KW-0472">Membrane</keyword>
<gene>
    <name evidence="7" type="ORF">LEA_07161</name>
</gene>
<proteinExistence type="predicted"/>
<evidence type="ECO:0000256" key="6">
    <source>
        <dbReference type="SAM" id="Phobius"/>
    </source>
</evidence>